<dbReference type="PANTHER" id="PTHR22084">
    <property type="entry name" value="GEX INTERACTING PROTEIN PROTEIN 4"/>
    <property type="match status" value="1"/>
</dbReference>
<dbReference type="Proteomes" id="UP001432027">
    <property type="component" value="Unassembled WGS sequence"/>
</dbReference>
<accession>A0AAV5T0H2</accession>
<feature type="compositionally biased region" description="Basic and acidic residues" evidence="2">
    <location>
        <begin position="114"/>
        <end position="128"/>
    </location>
</feature>
<evidence type="ECO:0000313" key="3">
    <source>
        <dbReference type="EMBL" id="GMS88981.1"/>
    </source>
</evidence>
<gene>
    <name evidence="3" type="ORF">PENTCL1PPCAC_11156</name>
</gene>
<feature type="compositionally biased region" description="Basic and acidic residues" evidence="2">
    <location>
        <begin position="354"/>
        <end position="366"/>
    </location>
</feature>
<dbReference type="PANTHER" id="PTHR22084:SF1">
    <property type="entry name" value="BZIP DOMAIN-CONTAINING PROTEIN-RELATED"/>
    <property type="match status" value="1"/>
</dbReference>
<evidence type="ECO:0000256" key="1">
    <source>
        <dbReference type="SAM" id="Coils"/>
    </source>
</evidence>
<feature type="region of interest" description="Disordered" evidence="2">
    <location>
        <begin position="79"/>
        <end position="171"/>
    </location>
</feature>
<feature type="region of interest" description="Disordered" evidence="2">
    <location>
        <begin position="1"/>
        <end position="34"/>
    </location>
</feature>
<evidence type="ECO:0000313" key="4">
    <source>
        <dbReference type="Proteomes" id="UP001432027"/>
    </source>
</evidence>
<feature type="compositionally biased region" description="Basic and acidic residues" evidence="2">
    <location>
        <begin position="144"/>
        <end position="171"/>
    </location>
</feature>
<feature type="compositionally biased region" description="Gly residues" evidence="2">
    <location>
        <begin position="17"/>
        <end position="27"/>
    </location>
</feature>
<feature type="region of interest" description="Disordered" evidence="2">
    <location>
        <begin position="347"/>
        <end position="366"/>
    </location>
</feature>
<name>A0AAV5T0H2_9BILA</name>
<evidence type="ECO:0000256" key="2">
    <source>
        <dbReference type="SAM" id="MobiDB-lite"/>
    </source>
</evidence>
<feature type="coiled-coil region" evidence="1">
    <location>
        <begin position="287"/>
        <end position="314"/>
    </location>
</feature>
<feature type="non-terminal residue" evidence="3">
    <location>
        <position position="1"/>
    </location>
</feature>
<proteinExistence type="predicted"/>
<dbReference type="AlphaFoldDB" id="A0AAV5T0H2"/>
<dbReference type="EMBL" id="BTSX01000003">
    <property type="protein sequence ID" value="GMS88981.1"/>
    <property type="molecule type" value="Genomic_DNA"/>
</dbReference>
<reference evidence="3" key="1">
    <citation type="submission" date="2023-10" db="EMBL/GenBank/DDBJ databases">
        <title>Genome assembly of Pristionchus species.</title>
        <authorList>
            <person name="Yoshida K."/>
            <person name="Sommer R.J."/>
        </authorList>
    </citation>
    <scope>NUCLEOTIDE SEQUENCE</scope>
    <source>
        <strain evidence="3">RS0144</strain>
    </source>
</reference>
<keyword evidence="1" id="KW-0175">Coiled coil</keyword>
<keyword evidence="4" id="KW-1185">Reference proteome</keyword>
<sequence>VCMNSMYGGDETAGPSGVYGSGSGGSTVDGSRGETSGDAAYYQVTRGGEYGHHYTAATGQYEVLSRTIVNADGSMQDAGQSYYSMEPHRPIPIHPSSLSTIPSTTLNGEINGLPKREGTEELVEEHSSGRRASRSTRSKSSSFDADRPELSERESSIKRKKADQARARYHRMTEDERKDFNLRRRMKQRGMDENGLPLPPTPKQLDRVQQANRRKAEAARNKYHQMNTEEKKEYNLRRTEAFRRKRREEEQLMMSPAMRISQESYDKAQAIMTRNSRKASAARERYARMTQEERKEYNQRRAELKRKRERDQIERKMMMEGEGMEGMRHLCDASEVAREMDAYDEGEGLGLVYPKDEGGEGRREEE</sequence>
<organism evidence="3 4">
    <name type="scientific">Pristionchus entomophagus</name>
    <dbReference type="NCBI Taxonomy" id="358040"/>
    <lineage>
        <taxon>Eukaryota</taxon>
        <taxon>Metazoa</taxon>
        <taxon>Ecdysozoa</taxon>
        <taxon>Nematoda</taxon>
        <taxon>Chromadorea</taxon>
        <taxon>Rhabditida</taxon>
        <taxon>Rhabditina</taxon>
        <taxon>Diplogasteromorpha</taxon>
        <taxon>Diplogasteroidea</taxon>
        <taxon>Neodiplogasteridae</taxon>
        <taxon>Pristionchus</taxon>
    </lineage>
</organism>
<feature type="non-terminal residue" evidence="3">
    <location>
        <position position="366"/>
    </location>
</feature>
<feature type="compositionally biased region" description="Low complexity" evidence="2">
    <location>
        <begin position="94"/>
        <end position="106"/>
    </location>
</feature>
<protein>
    <submittedName>
        <fullName evidence="3">Uncharacterized protein</fullName>
    </submittedName>
</protein>
<comment type="caution">
    <text evidence="3">The sequence shown here is derived from an EMBL/GenBank/DDBJ whole genome shotgun (WGS) entry which is preliminary data.</text>
</comment>